<dbReference type="InterPro" id="IPR018060">
    <property type="entry name" value="HTH_AraC"/>
</dbReference>
<protein>
    <submittedName>
        <fullName evidence="5">AraC family transcriptional regulator</fullName>
    </submittedName>
</protein>
<dbReference type="InterPro" id="IPR029442">
    <property type="entry name" value="GyrI-like"/>
</dbReference>
<dbReference type="Pfam" id="PF06445">
    <property type="entry name" value="GyrI-like"/>
    <property type="match status" value="1"/>
</dbReference>
<feature type="domain" description="HTH araC/xylS-type" evidence="4">
    <location>
        <begin position="13"/>
        <end position="111"/>
    </location>
</feature>
<keyword evidence="2" id="KW-0238">DNA-binding</keyword>
<evidence type="ECO:0000256" key="1">
    <source>
        <dbReference type="ARBA" id="ARBA00023015"/>
    </source>
</evidence>
<keyword evidence="3" id="KW-0804">Transcription</keyword>
<evidence type="ECO:0000256" key="2">
    <source>
        <dbReference type="ARBA" id="ARBA00023125"/>
    </source>
</evidence>
<dbReference type="PROSITE" id="PS01124">
    <property type="entry name" value="HTH_ARAC_FAMILY_2"/>
    <property type="match status" value="1"/>
</dbReference>
<reference evidence="6" key="1">
    <citation type="submission" date="2016-10" db="EMBL/GenBank/DDBJ databases">
        <authorList>
            <person name="Varghese N."/>
            <person name="Submissions S."/>
        </authorList>
    </citation>
    <scope>NUCLEOTIDE SEQUENCE [LARGE SCALE GENOMIC DNA]</scope>
    <source>
        <strain evidence="6">DSM 16995</strain>
    </source>
</reference>
<keyword evidence="6" id="KW-1185">Reference proteome</keyword>
<dbReference type="AlphaFoldDB" id="A0A1G9JUX5"/>
<name>A0A1G9JUX5_9BACT</name>
<dbReference type="PANTHER" id="PTHR40055">
    <property type="entry name" value="TRANSCRIPTIONAL REGULATOR YGIV-RELATED"/>
    <property type="match status" value="1"/>
</dbReference>
<dbReference type="PROSITE" id="PS00041">
    <property type="entry name" value="HTH_ARAC_FAMILY_1"/>
    <property type="match status" value="1"/>
</dbReference>
<dbReference type="OrthoDB" id="5337216at2"/>
<dbReference type="SMART" id="SM00871">
    <property type="entry name" value="AraC_E_bind"/>
    <property type="match status" value="1"/>
</dbReference>
<dbReference type="InterPro" id="IPR050908">
    <property type="entry name" value="SmbC-like"/>
</dbReference>
<dbReference type="InterPro" id="IPR011256">
    <property type="entry name" value="Reg_factor_effector_dom_sf"/>
</dbReference>
<dbReference type="InterPro" id="IPR018062">
    <property type="entry name" value="HTH_AraC-typ_CS"/>
</dbReference>
<evidence type="ECO:0000313" key="5">
    <source>
        <dbReference type="EMBL" id="SDL41347.1"/>
    </source>
</evidence>
<dbReference type="SUPFAM" id="SSF46689">
    <property type="entry name" value="Homeodomain-like"/>
    <property type="match status" value="2"/>
</dbReference>
<dbReference type="SUPFAM" id="SSF55136">
    <property type="entry name" value="Probable bacterial effector-binding domain"/>
    <property type="match status" value="1"/>
</dbReference>
<keyword evidence="1" id="KW-0805">Transcription regulation</keyword>
<gene>
    <name evidence="5" type="ORF">SAMN05660337_2964</name>
</gene>
<evidence type="ECO:0000256" key="3">
    <source>
        <dbReference type="ARBA" id="ARBA00023163"/>
    </source>
</evidence>
<organism evidence="5 6">
    <name type="scientific">Maridesulfovibrio ferrireducens</name>
    <dbReference type="NCBI Taxonomy" id="246191"/>
    <lineage>
        <taxon>Bacteria</taxon>
        <taxon>Pseudomonadati</taxon>
        <taxon>Thermodesulfobacteriota</taxon>
        <taxon>Desulfovibrionia</taxon>
        <taxon>Desulfovibrionales</taxon>
        <taxon>Desulfovibrionaceae</taxon>
        <taxon>Maridesulfovibrio</taxon>
    </lineage>
</organism>
<dbReference type="RefSeq" id="WP_092162433.1">
    <property type="nucleotide sequence ID" value="NZ_FNGA01000004.1"/>
</dbReference>
<dbReference type="InterPro" id="IPR010499">
    <property type="entry name" value="AraC_E-bd"/>
</dbReference>
<evidence type="ECO:0000259" key="4">
    <source>
        <dbReference type="PROSITE" id="PS01124"/>
    </source>
</evidence>
<dbReference type="GO" id="GO:0003700">
    <property type="term" value="F:DNA-binding transcription factor activity"/>
    <property type="evidence" value="ECO:0007669"/>
    <property type="project" value="InterPro"/>
</dbReference>
<dbReference type="STRING" id="246191.SAMN05660337_2964"/>
<dbReference type="Proteomes" id="UP000199053">
    <property type="component" value="Unassembled WGS sequence"/>
</dbReference>
<dbReference type="Pfam" id="PF12833">
    <property type="entry name" value="HTH_18"/>
    <property type="match status" value="1"/>
</dbReference>
<proteinExistence type="predicted"/>
<dbReference type="GO" id="GO:0043565">
    <property type="term" value="F:sequence-specific DNA binding"/>
    <property type="evidence" value="ECO:0007669"/>
    <property type="project" value="InterPro"/>
</dbReference>
<dbReference type="EMBL" id="FNGA01000004">
    <property type="protein sequence ID" value="SDL41347.1"/>
    <property type="molecule type" value="Genomic_DNA"/>
</dbReference>
<sequence length="297" mass="33835">MSNLMKPYNERMMDVLLYIQKNLDRELPSEELAEAACFSIVHFHRIFKGMTGESLKEHIRRLRLEKAAYKLCYENDTIINISLDAQYESPETFSRAFKKMFKLPPSDYRLKSREIASPRVSSGIHYSPAPIPKTLKRNGSPITLKVDIRERDDISVAFIRHIGSYFEVGKAWEKLCGWAALKKLLNSQTEFIGICYDDPSVTPLGKIRYDACISTSGNIMPEGEIGTQIVSGGKYAVGTHYGPYEGLKDAYRELYGKWLPTSSYQLKNNIPSFEKYINTPADTAPKDLITEIYLGIY</sequence>
<dbReference type="Gene3D" id="3.20.80.10">
    <property type="entry name" value="Regulatory factor, effector binding domain"/>
    <property type="match status" value="1"/>
</dbReference>
<dbReference type="InterPro" id="IPR009057">
    <property type="entry name" value="Homeodomain-like_sf"/>
</dbReference>
<accession>A0A1G9JUX5</accession>
<dbReference type="Gene3D" id="1.10.10.60">
    <property type="entry name" value="Homeodomain-like"/>
    <property type="match status" value="2"/>
</dbReference>
<dbReference type="PANTHER" id="PTHR40055:SF1">
    <property type="entry name" value="TRANSCRIPTIONAL REGULATOR YGIV-RELATED"/>
    <property type="match status" value="1"/>
</dbReference>
<evidence type="ECO:0000313" key="6">
    <source>
        <dbReference type="Proteomes" id="UP000199053"/>
    </source>
</evidence>
<dbReference type="SMART" id="SM00342">
    <property type="entry name" value="HTH_ARAC"/>
    <property type="match status" value="1"/>
</dbReference>